<protein>
    <submittedName>
        <fullName evidence="2">Uncharacterized protein</fullName>
    </submittedName>
</protein>
<proteinExistence type="predicted"/>
<evidence type="ECO:0000313" key="2">
    <source>
        <dbReference type="EMBL" id="KTD45337.1"/>
    </source>
</evidence>
<gene>
    <name evidence="2" type="ORF">Lqui_2808</name>
</gene>
<reference evidence="2 3" key="1">
    <citation type="submission" date="2015-11" db="EMBL/GenBank/DDBJ databases">
        <title>Genomic analysis of 38 Legionella species identifies large and diverse effector repertoires.</title>
        <authorList>
            <person name="Burstein D."/>
            <person name="Amaro F."/>
            <person name="Zusman T."/>
            <person name="Lifshitz Z."/>
            <person name="Cohen O."/>
            <person name="Gilbert J.A."/>
            <person name="Pupko T."/>
            <person name="Shuman H.A."/>
            <person name="Segal G."/>
        </authorList>
    </citation>
    <scope>NUCLEOTIDE SEQUENCE [LARGE SCALE GENOMIC DNA]</scope>
    <source>
        <strain evidence="2 3">CDC#1442-AUS-E</strain>
    </source>
</reference>
<dbReference type="RefSeq" id="WP_058508864.1">
    <property type="nucleotide sequence ID" value="NZ_CAAAIK010000014.1"/>
</dbReference>
<sequence length="67" mass="7403">MDTSVQSLSLQIKGDLSEQFTRIFMKKIGMLILLLPLVLLLSSHLKDEPFPPDEEDIPCFSNAGIGA</sequence>
<dbReference type="PATRIC" id="fig|45073.5.peg.2984"/>
<keyword evidence="3" id="KW-1185">Reference proteome</keyword>
<keyword evidence="1" id="KW-0812">Transmembrane</keyword>
<name>A0A0W0XKX6_9GAMM</name>
<evidence type="ECO:0000313" key="3">
    <source>
        <dbReference type="Proteomes" id="UP000054618"/>
    </source>
</evidence>
<keyword evidence="1" id="KW-1133">Transmembrane helix</keyword>
<dbReference type="AlphaFoldDB" id="A0A0W0XKX6"/>
<dbReference type="Proteomes" id="UP000054618">
    <property type="component" value="Unassembled WGS sequence"/>
</dbReference>
<feature type="transmembrane region" description="Helical" evidence="1">
    <location>
        <begin position="28"/>
        <end position="45"/>
    </location>
</feature>
<comment type="caution">
    <text evidence="2">The sequence shown here is derived from an EMBL/GenBank/DDBJ whole genome shotgun (WGS) entry which is preliminary data.</text>
</comment>
<keyword evidence="1" id="KW-0472">Membrane</keyword>
<dbReference type="EMBL" id="LNYS01000025">
    <property type="protein sequence ID" value="KTD45337.1"/>
    <property type="molecule type" value="Genomic_DNA"/>
</dbReference>
<accession>A0A0W0XKX6</accession>
<evidence type="ECO:0000256" key="1">
    <source>
        <dbReference type="SAM" id="Phobius"/>
    </source>
</evidence>
<organism evidence="2 3">
    <name type="scientific">Legionella quinlivanii</name>
    <dbReference type="NCBI Taxonomy" id="45073"/>
    <lineage>
        <taxon>Bacteria</taxon>
        <taxon>Pseudomonadati</taxon>
        <taxon>Pseudomonadota</taxon>
        <taxon>Gammaproteobacteria</taxon>
        <taxon>Legionellales</taxon>
        <taxon>Legionellaceae</taxon>
        <taxon>Legionella</taxon>
    </lineage>
</organism>